<reference evidence="1 2" key="1">
    <citation type="submission" date="2018-03" db="EMBL/GenBank/DDBJ databases">
        <title>Genomic Encyclopedia of Type Strains, Phase III (KMG-III): the genomes of soil and plant-associated and newly described type strains.</title>
        <authorList>
            <person name="Whitman W."/>
        </authorList>
    </citation>
    <scope>NUCLEOTIDE SEQUENCE [LARGE SCALE GENOMIC DNA]</scope>
    <source>
        <strain evidence="1 2">CGMCC 4.7104</strain>
    </source>
</reference>
<organism evidence="1 2">
    <name type="scientific">Nonomuraea fuscirosea</name>
    <dbReference type="NCBI Taxonomy" id="1291556"/>
    <lineage>
        <taxon>Bacteria</taxon>
        <taxon>Bacillati</taxon>
        <taxon>Actinomycetota</taxon>
        <taxon>Actinomycetes</taxon>
        <taxon>Streptosporangiales</taxon>
        <taxon>Streptosporangiaceae</taxon>
        <taxon>Nonomuraea</taxon>
    </lineage>
</organism>
<evidence type="ECO:0000313" key="2">
    <source>
        <dbReference type="Proteomes" id="UP000238312"/>
    </source>
</evidence>
<protein>
    <submittedName>
        <fullName evidence="1">Uncharacterized protein</fullName>
    </submittedName>
</protein>
<proteinExistence type="predicted"/>
<dbReference type="Proteomes" id="UP000238312">
    <property type="component" value="Unassembled WGS sequence"/>
</dbReference>
<keyword evidence="2" id="KW-1185">Reference proteome</keyword>
<accession>A0A2T0MQH7</accession>
<dbReference type="AlphaFoldDB" id="A0A2T0MQH7"/>
<dbReference type="EMBL" id="PVNG01000017">
    <property type="protein sequence ID" value="PRX60409.1"/>
    <property type="molecule type" value="Genomic_DNA"/>
</dbReference>
<sequence length="67" mass="7092">MSDQDAIQSAHKVVNWVCSDVPSIRNTVEAYLAEKYGITERHGPGSSNAFAGAALEAYKGAGTAIYC</sequence>
<evidence type="ECO:0000313" key="1">
    <source>
        <dbReference type="EMBL" id="PRX60409.1"/>
    </source>
</evidence>
<comment type="caution">
    <text evidence="1">The sequence shown here is derived from an EMBL/GenBank/DDBJ whole genome shotgun (WGS) entry which is preliminary data.</text>
</comment>
<name>A0A2T0MQH7_9ACTN</name>
<gene>
    <name evidence="1" type="ORF">B0I32_117176</name>
</gene>